<dbReference type="InParanoid" id="E9G7V8"/>
<evidence type="ECO:0000313" key="1">
    <source>
        <dbReference type="EMBL" id="EFX84549.1"/>
    </source>
</evidence>
<dbReference type="KEGG" id="dpx:DAPPUDRAFT_238945"/>
<evidence type="ECO:0000313" key="2">
    <source>
        <dbReference type="Proteomes" id="UP000000305"/>
    </source>
</evidence>
<gene>
    <name evidence="1" type="ORF">DAPPUDRAFT_238945</name>
</gene>
<organism evidence="1 2">
    <name type="scientific">Daphnia pulex</name>
    <name type="common">Water flea</name>
    <dbReference type="NCBI Taxonomy" id="6669"/>
    <lineage>
        <taxon>Eukaryota</taxon>
        <taxon>Metazoa</taxon>
        <taxon>Ecdysozoa</taxon>
        <taxon>Arthropoda</taxon>
        <taxon>Crustacea</taxon>
        <taxon>Branchiopoda</taxon>
        <taxon>Diplostraca</taxon>
        <taxon>Cladocera</taxon>
        <taxon>Anomopoda</taxon>
        <taxon>Daphniidae</taxon>
        <taxon>Daphnia</taxon>
    </lineage>
</organism>
<dbReference type="Proteomes" id="UP000000305">
    <property type="component" value="Unassembled WGS sequence"/>
</dbReference>
<accession>E9G7V8</accession>
<dbReference type="HOGENOM" id="CLU_1645420_0_0_1"/>
<proteinExistence type="predicted"/>
<sequence length="161" mass="18397">MPRSSPALFMMTIAESYREGYYPELLIMVSPMKIRQCKELQRHFQGWVSYLGFSWCLKQQTSIVFPLRVTNGPVLSLLSNLSSLTYVDLEFVDINQQLSYSKPSSTPYFTKKFSKSLSHISAAPDGNFFYPKPRIGKPTQPRRDQESIALPEPLKALTSVH</sequence>
<dbReference type="EMBL" id="GL732534">
    <property type="protein sequence ID" value="EFX84549.1"/>
    <property type="molecule type" value="Genomic_DNA"/>
</dbReference>
<reference evidence="1 2" key="1">
    <citation type="journal article" date="2011" name="Science">
        <title>The ecoresponsive genome of Daphnia pulex.</title>
        <authorList>
            <person name="Colbourne J.K."/>
            <person name="Pfrender M.E."/>
            <person name="Gilbert D."/>
            <person name="Thomas W.K."/>
            <person name="Tucker A."/>
            <person name="Oakley T.H."/>
            <person name="Tokishita S."/>
            <person name="Aerts A."/>
            <person name="Arnold G.J."/>
            <person name="Basu M.K."/>
            <person name="Bauer D.J."/>
            <person name="Caceres C.E."/>
            <person name="Carmel L."/>
            <person name="Casola C."/>
            <person name="Choi J.H."/>
            <person name="Detter J.C."/>
            <person name="Dong Q."/>
            <person name="Dusheyko S."/>
            <person name="Eads B.D."/>
            <person name="Frohlich T."/>
            <person name="Geiler-Samerotte K.A."/>
            <person name="Gerlach D."/>
            <person name="Hatcher P."/>
            <person name="Jogdeo S."/>
            <person name="Krijgsveld J."/>
            <person name="Kriventseva E.V."/>
            <person name="Kultz D."/>
            <person name="Laforsch C."/>
            <person name="Lindquist E."/>
            <person name="Lopez J."/>
            <person name="Manak J.R."/>
            <person name="Muller J."/>
            <person name="Pangilinan J."/>
            <person name="Patwardhan R.P."/>
            <person name="Pitluck S."/>
            <person name="Pritham E.J."/>
            <person name="Rechtsteiner A."/>
            <person name="Rho M."/>
            <person name="Rogozin I.B."/>
            <person name="Sakarya O."/>
            <person name="Salamov A."/>
            <person name="Schaack S."/>
            <person name="Shapiro H."/>
            <person name="Shiga Y."/>
            <person name="Skalitzky C."/>
            <person name="Smith Z."/>
            <person name="Souvorov A."/>
            <person name="Sung W."/>
            <person name="Tang Z."/>
            <person name="Tsuchiya D."/>
            <person name="Tu H."/>
            <person name="Vos H."/>
            <person name="Wang M."/>
            <person name="Wolf Y.I."/>
            <person name="Yamagata H."/>
            <person name="Yamada T."/>
            <person name="Ye Y."/>
            <person name="Shaw J.R."/>
            <person name="Andrews J."/>
            <person name="Crease T.J."/>
            <person name="Tang H."/>
            <person name="Lucas S.M."/>
            <person name="Robertson H.M."/>
            <person name="Bork P."/>
            <person name="Koonin E.V."/>
            <person name="Zdobnov E.M."/>
            <person name="Grigoriev I.V."/>
            <person name="Lynch M."/>
            <person name="Boore J.L."/>
        </authorList>
    </citation>
    <scope>NUCLEOTIDE SEQUENCE [LARGE SCALE GENOMIC DNA]</scope>
</reference>
<protein>
    <submittedName>
        <fullName evidence="1">Uncharacterized protein</fullName>
    </submittedName>
</protein>
<dbReference type="AlphaFoldDB" id="E9G7V8"/>
<name>E9G7V8_DAPPU</name>
<keyword evidence="2" id="KW-1185">Reference proteome</keyword>